<reference evidence="1" key="1">
    <citation type="journal article" date="2007" name="Science">
        <title>Draft genome of the filarial nematode parasite Brugia malayi.</title>
        <authorList>
            <person name="Ghedin E."/>
            <person name="Wang S."/>
            <person name="Spiro D."/>
            <person name="Caler E."/>
            <person name="Zhao Q."/>
            <person name="Crabtree J."/>
            <person name="Allen J.E."/>
            <person name="Delcher A.L."/>
            <person name="Guiliano D.B."/>
            <person name="Miranda-Saavedra D."/>
            <person name="Angiuoli S.V."/>
            <person name="Creasy T."/>
            <person name="Amedeo P."/>
            <person name="Haas B."/>
            <person name="El-Sayed N.M."/>
            <person name="Wortman J.R."/>
            <person name="Feldblyum T."/>
            <person name="Tallon L."/>
            <person name="Schatz M."/>
            <person name="Shumway M."/>
            <person name="Koo H."/>
            <person name="Salzberg S.L."/>
            <person name="Schobel S."/>
            <person name="Pertea M."/>
            <person name="Pop M."/>
            <person name="White O."/>
            <person name="Barton G.J."/>
            <person name="Carlow C.K."/>
            <person name="Crawford M.J."/>
            <person name="Daub J."/>
            <person name="Dimmic M.W."/>
            <person name="Estes C.F."/>
            <person name="Foster J.M."/>
            <person name="Ganatra M."/>
            <person name="Gregory W.F."/>
            <person name="Johnson N.M."/>
            <person name="Jin J."/>
            <person name="Komuniecki R."/>
            <person name="Korf I."/>
            <person name="Kumar S."/>
            <person name="Laney S."/>
            <person name="Li B.W."/>
            <person name="Li W."/>
            <person name="Lindblom T.H."/>
            <person name="Lustigman S."/>
            <person name="Ma D."/>
            <person name="Maina C.V."/>
            <person name="Martin D.M."/>
            <person name="McCarter J.P."/>
            <person name="McReynolds L."/>
            <person name="Mitreva M."/>
            <person name="Nutman T.B."/>
            <person name="Parkinson J."/>
            <person name="Peregrin-Alvarez J.M."/>
            <person name="Poole C."/>
            <person name="Ren Q."/>
            <person name="Saunders L."/>
            <person name="Sluder A.E."/>
            <person name="Smith K."/>
            <person name="Stanke M."/>
            <person name="Unnasch T.R."/>
            <person name="Ware J."/>
            <person name="Wei A.D."/>
            <person name="Weil G."/>
            <person name="Williams D.J."/>
            <person name="Zhang Y."/>
            <person name="Williams S.A."/>
            <person name="Fraser-Liggett C."/>
            <person name="Slatko B."/>
            <person name="Blaxter M.L."/>
            <person name="Scott A.L."/>
        </authorList>
    </citation>
    <scope>NUCLEOTIDE SEQUENCE [LARGE SCALE GENOMIC DNA]</scope>
</reference>
<proteinExistence type="predicted"/>
<dbReference type="AlphaFoldDB" id="A8QHN5"/>
<sequence>HLVLRSWATTTHRVSGIKENMRHLTSASNEFCTVTLWSQVLREIECM</sequence>
<name>A8QHN5_BRUMA</name>
<accession>A8QHN5</accession>
<gene>
    <name evidence="1" type="ORF">Bm1_57305</name>
</gene>
<protein>
    <submittedName>
        <fullName evidence="1">Uncharacterized protein</fullName>
    </submittedName>
</protein>
<evidence type="ECO:0000313" key="1">
    <source>
        <dbReference type="EMBL" id="EDP28231.1"/>
    </source>
</evidence>
<dbReference type="EMBL" id="DS239947">
    <property type="protein sequence ID" value="EDP28231.1"/>
    <property type="molecule type" value="Genomic_DNA"/>
</dbReference>
<feature type="non-terminal residue" evidence="1">
    <location>
        <position position="1"/>
    </location>
</feature>
<organism evidence="1">
    <name type="scientific">Brugia malayi</name>
    <name type="common">Filarial nematode worm</name>
    <dbReference type="NCBI Taxonomy" id="6279"/>
    <lineage>
        <taxon>Eukaryota</taxon>
        <taxon>Metazoa</taxon>
        <taxon>Ecdysozoa</taxon>
        <taxon>Nematoda</taxon>
        <taxon>Chromadorea</taxon>
        <taxon>Rhabditida</taxon>
        <taxon>Spirurina</taxon>
        <taxon>Spiruromorpha</taxon>
        <taxon>Filarioidea</taxon>
        <taxon>Onchocercidae</taxon>
        <taxon>Brugia</taxon>
    </lineage>
</organism>